<organism evidence="9 10">
    <name type="scientific">Quillaja saponaria</name>
    <name type="common">Soap bark tree</name>
    <dbReference type="NCBI Taxonomy" id="32244"/>
    <lineage>
        <taxon>Eukaryota</taxon>
        <taxon>Viridiplantae</taxon>
        <taxon>Streptophyta</taxon>
        <taxon>Embryophyta</taxon>
        <taxon>Tracheophyta</taxon>
        <taxon>Spermatophyta</taxon>
        <taxon>Magnoliopsida</taxon>
        <taxon>eudicotyledons</taxon>
        <taxon>Gunneridae</taxon>
        <taxon>Pentapetalae</taxon>
        <taxon>rosids</taxon>
        <taxon>fabids</taxon>
        <taxon>Fabales</taxon>
        <taxon>Quillajaceae</taxon>
        <taxon>Quillaja</taxon>
    </lineage>
</organism>
<evidence type="ECO:0000256" key="5">
    <source>
        <dbReference type="ARBA" id="ARBA00023295"/>
    </source>
</evidence>
<dbReference type="PRINTS" id="PR00132">
    <property type="entry name" value="GLHYDRLASE2"/>
</dbReference>
<dbReference type="InterPro" id="IPR023232">
    <property type="entry name" value="Glyco_hydro_2_AS"/>
</dbReference>
<protein>
    <recommendedName>
        <fullName evidence="3">beta-galactosidase</fullName>
        <ecNumber evidence="3">3.2.1.23</ecNumber>
    </recommendedName>
    <alternativeName>
        <fullName evidence="6">Lactase</fullName>
    </alternativeName>
</protein>
<dbReference type="PANTHER" id="PTHR46323">
    <property type="entry name" value="BETA-GALACTOSIDASE"/>
    <property type="match status" value="1"/>
</dbReference>
<dbReference type="EC" id="3.2.1.23" evidence="3"/>
<dbReference type="Proteomes" id="UP001163823">
    <property type="component" value="Chromosome 12"/>
</dbReference>
<gene>
    <name evidence="9" type="ORF">O6P43_029692</name>
</gene>
<dbReference type="Gene3D" id="2.60.120.260">
    <property type="entry name" value="Galactose-binding domain-like"/>
    <property type="match status" value="1"/>
</dbReference>
<accession>A0AAD7PBP8</accession>
<dbReference type="InterPro" id="IPR006104">
    <property type="entry name" value="Glyco_hydro_2_N"/>
</dbReference>
<evidence type="ECO:0000256" key="1">
    <source>
        <dbReference type="ARBA" id="ARBA00001412"/>
    </source>
</evidence>
<evidence type="ECO:0000256" key="2">
    <source>
        <dbReference type="ARBA" id="ARBA00007401"/>
    </source>
</evidence>
<dbReference type="SUPFAM" id="SSF49785">
    <property type="entry name" value="Galactose-binding domain-like"/>
    <property type="match status" value="1"/>
</dbReference>
<dbReference type="SUPFAM" id="SSF51445">
    <property type="entry name" value="(Trans)glycosidases"/>
    <property type="match status" value="1"/>
</dbReference>
<comment type="caution">
    <text evidence="9">The sequence shown here is derived from an EMBL/GenBank/DDBJ whole genome shotgun (WGS) entry which is preliminary data.</text>
</comment>
<dbReference type="InterPro" id="IPR050347">
    <property type="entry name" value="Bact_Beta-galactosidase"/>
</dbReference>
<dbReference type="Gene3D" id="3.20.20.80">
    <property type="entry name" value="Glycosidases"/>
    <property type="match status" value="1"/>
</dbReference>
<dbReference type="AlphaFoldDB" id="A0AAD7PBP8"/>
<dbReference type="FunFam" id="2.70.98.10:FF:000017">
    <property type="entry name" value="Glycoside hydrolase family 2 protein"/>
    <property type="match status" value="1"/>
</dbReference>
<dbReference type="Gene3D" id="2.60.40.10">
    <property type="entry name" value="Immunoglobulins"/>
    <property type="match status" value="2"/>
</dbReference>
<reference evidence="9" key="1">
    <citation type="journal article" date="2023" name="Science">
        <title>Elucidation of the pathway for biosynthesis of saponin adjuvants from the soapbark tree.</title>
        <authorList>
            <person name="Reed J."/>
            <person name="Orme A."/>
            <person name="El-Demerdash A."/>
            <person name="Owen C."/>
            <person name="Martin L.B.B."/>
            <person name="Misra R.C."/>
            <person name="Kikuchi S."/>
            <person name="Rejzek M."/>
            <person name="Martin A.C."/>
            <person name="Harkess A."/>
            <person name="Leebens-Mack J."/>
            <person name="Louveau T."/>
            <person name="Stephenson M.J."/>
            <person name="Osbourn A."/>
        </authorList>
    </citation>
    <scope>NUCLEOTIDE SEQUENCE</scope>
    <source>
        <strain evidence="9">S10</strain>
    </source>
</reference>
<dbReference type="InterPro" id="IPR011013">
    <property type="entry name" value="Gal_mutarotase_sf_dom"/>
</dbReference>
<evidence type="ECO:0000259" key="8">
    <source>
        <dbReference type="SMART" id="SM01038"/>
    </source>
</evidence>
<dbReference type="InterPro" id="IPR006101">
    <property type="entry name" value="Glyco_hydro_2"/>
</dbReference>
<evidence type="ECO:0000256" key="3">
    <source>
        <dbReference type="ARBA" id="ARBA00012756"/>
    </source>
</evidence>
<dbReference type="SMART" id="SM01038">
    <property type="entry name" value="Bgal_small_N"/>
    <property type="match status" value="1"/>
</dbReference>
<keyword evidence="5 7" id="KW-0326">Glycosidase</keyword>
<dbReference type="GO" id="GO:0004565">
    <property type="term" value="F:beta-galactosidase activity"/>
    <property type="evidence" value="ECO:0007669"/>
    <property type="project" value="UniProtKB-EC"/>
</dbReference>
<dbReference type="InterPro" id="IPR013783">
    <property type="entry name" value="Ig-like_fold"/>
</dbReference>
<dbReference type="PROSITE" id="PS00608">
    <property type="entry name" value="GLYCOSYL_HYDROL_F2_2"/>
    <property type="match status" value="1"/>
</dbReference>
<dbReference type="SUPFAM" id="SSF74650">
    <property type="entry name" value="Galactose mutarotase-like"/>
    <property type="match status" value="1"/>
</dbReference>
<dbReference type="InterPro" id="IPR017853">
    <property type="entry name" value="GH"/>
</dbReference>
<evidence type="ECO:0000313" key="10">
    <source>
        <dbReference type="Proteomes" id="UP001163823"/>
    </source>
</evidence>
<feature type="domain" description="Beta galactosidase small chain/" evidence="8">
    <location>
        <begin position="809"/>
        <end position="1090"/>
    </location>
</feature>
<dbReference type="PANTHER" id="PTHR46323:SF2">
    <property type="entry name" value="BETA-GALACTOSIDASE"/>
    <property type="match status" value="1"/>
</dbReference>
<dbReference type="InterPro" id="IPR006102">
    <property type="entry name" value="Ig-like_GH2"/>
</dbReference>
<evidence type="ECO:0000313" key="9">
    <source>
        <dbReference type="EMBL" id="KAJ7949347.1"/>
    </source>
</evidence>
<dbReference type="InterPro" id="IPR006103">
    <property type="entry name" value="Glyco_hydro_2_cat"/>
</dbReference>
<dbReference type="Pfam" id="PF00703">
    <property type="entry name" value="Glyco_hydro_2"/>
    <property type="match status" value="1"/>
</dbReference>
<dbReference type="KEGG" id="qsa:O6P43_029692"/>
<evidence type="ECO:0000256" key="7">
    <source>
        <dbReference type="RuleBase" id="RU361154"/>
    </source>
</evidence>
<dbReference type="Pfam" id="PF02837">
    <property type="entry name" value="Glyco_hydro_2_N"/>
    <property type="match status" value="1"/>
</dbReference>
<proteinExistence type="inferred from homology"/>
<dbReference type="Gene3D" id="2.70.98.10">
    <property type="match status" value="1"/>
</dbReference>
<dbReference type="InterPro" id="IPR014718">
    <property type="entry name" value="GH-type_carb-bd"/>
</dbReference>
<dbReference type="InterPro" id="IPR032312">
    <property type="entry name" value="LacZ_4"/>
</dbReference>
<dbReference type="PROSITE" id="PS00719">
    <property type="entry name" value="GLYCOSYL_HYDROL_F2_1"/>
    <property type="match status" value="1"/>
</dbReference>
<dbReference type="InterPro" id="IPR036156">
    <property type="entry name" value="Beta-gal/glucu_dom_sf"/>
</dbReference>
<keyword evidence="4 7" id="KW-0378">Hydrolase</keyword>
<comment type="catalytic activity">
    <reaction evidence="1">
        <text>Hydrolysis of terminal non-reducing beta-D-galactose residues in beta-D-galactosides.</text>
        <dbReference type="EC" id="3.2.1.23"/>
    </reaction>
</comment>
<keyword evidence="10" id="KW-1185">Reference proteome</keyword>
<dbReference type="Pfam" id="PF02929">
    <property type="entry name" value="Bgal_small_N"/>
    <property type="match status" value="1"/>
</dbReference>
<dbReference type="InterPro" id="IPR008979">
    <property type="entry name" value="Galactose-bd-like_sf"/>
</dbReference>
<dbReference type="GO" id="GO:0005990">
    <property type="term" value="P:lactose catabolic process"/>
    <property type="evidence" value="ECO:0007669"/>
    <property type="project" value="TreeGrafter"/>
</dbReference>
<sequence>MASLIGQLVAPLENGFKVWEDQSFIKWRKRDPHVTLHCHDSVEGSLRYWYHRNKVDHLVSNSAVWNDDAVIGALDSAAFWVKDLPYVKSLSGYWKFFLAPRPTSIPAKFYETTFQDSEWKNLPVPSNWQMHGYDRPIYTNVVYPFPLDPPYVPTDNPTGCYRMYFHVPKEWEGRRILLHFEAVDSAFSAWINGVPVGYSQDSRLPAEFEITDYCHPCGSDIKNVLAVQVFRWSDGSYLEDQDHWWLSGIHRDVLLLAKPEAFITDYFFKSNLAEDFSSADVLVEVKIDNSRETFKESVLANYTIEAALYDSGSWCDHEGFADLLSSRVADMKLEPSGAPLGFHGYVLVGRLESPKLWSAEQPHLYTLVVILKDASGNVVDCESCPVGIRQVSKAHKQLLVNGHAVIIRGVNRHEHHPRLGKTSIESCMIKDLILMKQNNINAVRNSHYPQHPRWYELCDLFGMYMIDEANIETHGFDLSRHVKHPTLEPSWAAAMMDRVISMVERDKNHASIISWSLGNESGYGPNHAASAGWIRGRDSSRLLHYEGGGSRTPSTDIVCPMYMRVWDIVKIANDPTETRPLILCEYSHAMGNSNGNIREYWEAIDSTFGLQGGFIWDWVDQGLLKDSADGTKHWAYGGDFGDIPNDLNFCLNGLIWPDRTPHPALHEVKHLYQPIKITLQEGKLEISNTHFFETTQGLEFYWAAHGDGCKLGSGILSLPSIEPQSNFAFEWQSGPWNSLWASSLAEEVFLTVTAKLLHSTRWVEAGHIISSTQVQLPSRREIFPHVIKIKNATLVCEILGDTTRVSQRNLWDITLNTKTGRVESWKVEGIPVLNDGIYPSFWRAPTDNDKGGEAASYVSKWKAAQIDSLQYVAESCSVQSMEDDIVKIAIVFLGVPKGDGDSSSRNVLIKIDVTYNIYASGDVIVECKVKPNSDLPPLPRVGVKFDLEKSMDQVNWYGRGPFECYPDRKAAANVGVYEQNVGDMHVPYIVPGECSGRADVRWVTFTNKTGVGIYASIYGSSPPMQMSASYYTTSELERATHNKELIKGDNIEVHLDHKHMGLGGDDSWSPSVHNRYLVPAVPYAFSIRFCPVTRATSGHDHYKSQLQD</sequence>
<dbReference type="Pfam" id="PF16353">
    <property type="entry name" value="LacZ_4"/>
    <property type="match status" value="1"/>
</dbReference>
<dbReference type="GO" id="GO:0030246">
    <property type="term" value="F:carbohydrate binding"/>
    <property type="evidence" value="ECO:0007669"/>
    <property type="project" value="InterPro"/>
</dbReference>
<evidence type="ECO:0000256" key="6">
    <source>
        <dbReference type="ARBA" id="ARBA00032230"/>
    </source>
</evidence>
<dbReference type="InterPro" id="IPR023230">
    <property type="entry name" value="Glyco_hydro_2_CS"/>
</dbReference>
<comment type="similarity">
    <text evidence="2 7">Belongs to the glycosyl hydrolase 2 family.</text>
</comment>
<name>A0AAD7PBP8_QUISA</name>
<dbReference type="InterPro" id="IPR004199">
    <property type="entry name" value="B-gal_small/dom_5"/>
</dbReference>
<dbReference type="Pfam" id="PF02836">
    <property type="entry name" value="Glyco_hydro_2_C"/>
    <property type="match status" value="1"/>
</dbReference>
<dbReference type="SUPFAM" id="SSF49303">
    <property type="entry name" value="beta-Galactosidase/glucuronidase domain"/>
    <property type="match status" value="2"/>
</dbReference>
<dbReference type="FunFam" id="3.20.20.80:FF:000018">
    <property type="entry name" value="Beta-galactosidase"/>
    <property type="match status" value="1"/>
</dbReference>
<dbReference type="GO" id="GO:0009341">
    <property type="term" value="C:beta-galactosidase complex"/>
    <property type="evidence" value="ECO:0007669"/>
    <property type="project" value="InterPro"/>
</dbReference>
<evidence type="ECO:0000256" key="4">
    <source>
        <dbReference type="ARBA" id="ARBA00022801"/>
    </source>
</evidence>
<dbReference type="EMBL" id="JARAOO010000012">
    <property type="protein sequence ID" value="KAJ7949347.1"/>
    <property type="molecule type" value="Genomic_DNA"/>
</dbReference>